<evidence type="ECO:0000256" key="4">
    <source>
        <dbReference type="ARBA" id="ARBA00023163"/>
    </source>
</evidence>
<dbReference type="InterPro" id="IPR014284">
    <property type="entry name" value="RNA_pol_sigma-70_dom"/>
</dbReference>
<gene>
    <name evidence="7" type="primary">fecI1</name>
    <name evidence="7" type="ORF">CCOS865_01130</name>
</gene>
<evidence type="ECO:0000313" key="8">
    <source>
        <dbReference type="Proteomes" id="UP000263595"/>
    </source>
</evidence>
<dbReference type="GO" id="GO:0006352">
    <property type="term" value="P:DNA-templated transcription initiation"/>
    <property type="evidence" value="ECO:0007669"/>
    <property type="project" value="InterPro"/>
</dbReference>
<reference evidence="8" key="1">
    <citation type="submission" date="2018-08" db="EMBL/GenBank/DDBJ databases">
        <authorList>
            <person name="Blom J."/>
        </authorList>
    </citation>
    <scope>NUCLEOTIDE SEQUENCE [LARGE SCALE GENOMIC DNA]</scope>
    <source>
        <strain evidence="8">CCOS 865</strain>
    </source>
</reference>
<dbReference type="OrthoDB" id="9797134at2"/>
<dbReference type="SUPFAM" id="SSF88659">
    <property type="entry name" value="Sigma3 and sigma4 domains of RNA polymerase sigma factors"/>
    <property type="match status" value="1"/>
</dbReference>
<dbReference type="NCBIfam" id="TIGR02937">
    <property type="entry name" value="sigma70-ECF"/>
    <property type="match status" value="1"/>
</dbReference>
<evidence type="ECO:0000256" key="2">
    <source>
        <dbReference type="ARBA" id="ARBA00023015"/>
    </source>
</evidence>
<dbReference type="Pfam" id="PF08281">
    <property type="entry name" value="Sigma70_r4_2"/>
    <property type="match status" value="1"/>
</dbReference>
<dbReference type="InterPro" id="IPR039425">
    <property type="entry name" value="RNA_pol_sigma-70-like"/>
</dbReference>
<dbReference type="InterPro" id="IPR013249">
    <property type="entry name" value="RNA_pol_sigma70_r4_t2"/>
</dbReference>
<dbReference type="AlphaFoldDB" id="A0A383RPB0"/>
<dbReference type="InterPro" id="IPR013325">
    <property type="entry name" value="RNA_pol_sigma_r2"/>
</dbReference>
<keyword evidence="2" id="KW-0805">Transcription regulation</keyword>
<protein>
    <submittedName>
        <fullName evidence="7">Putative RNA polymerase sigma factor FecI</fullName>
    </submittedName>
</protein>
<keyword evidence="8" id="KW-1185">Reference proteome</keyword>
<feature type="domain" description="RNA polymerase sigma factor 70 region 4 type 2" evidence="6">
    <location>
        <begin position="117"/>
        <end position="169"/>
    </location>
</feature>
<keyword evidence="4" id="KW-0804">Transcription</keyword>
<dbReference type="GO" id="GO:0016987">
    <property type="term" value="F:sigma factor activity"/>
    <property type="evidence" value="ECO:0007669"/>
    <property type="project" value="UniProtKB-KW"/>
</dbReference>
<evidence type="ECO:0000256" key="1">
    <source>
        <dbReference type="ARBA" id="ARBA00010641"/>
    </source>
</evidence>
<dbReference type="PANTHER" id="PTHR43133:SF63">
    <property type="entry name" value="RNA POLYMERASE SIGMA FACTOR FECI-RELATED"/>
    <property type="match status" value="1"/>
</dbReference>
<dbReference type="NCBIfam" id="NF009180">
    <property type="entry name" value="PRK12528.1"/>
    <property type="match status" value="1"/>
</dbReference>
<evidence type="ECO:0000256" key="3">
    <source>
        <dbReference type="ARBA" id="ARBA00023082"/>
    </source>
</evidence>
<dbReference type="EMBL" id="UNOZ01000007">
    <property type="protein sequence ID" value="SYX88890.1"/>
    <property type="molecule type" value="Genomic_DNA"/>
</dbReference>
<proteinExistence type="inferred from homology"/>
<evidence type="ECO:0000313" key="7">
    <source>
        <dbReference type="EMBL" id="SYX88890.1"/>
    </source>
</evidence>
<dbReference type="InterPro" id="IPR036388">
    <property type="entry name" value="WH-like_DNA-bd_sf"/>
</dbReference>
<dbReference type="Gene3D" id="1.10.1740.10">
    <property type="match status" value="1"/>
</dbReference>
<name>A0A383RPB0_9PSED</name>
<evidence type="ECO:0000259" key="5">
    <source>
        <dbReference type="Pfam" id="PF04542"/>
    </source>
</evidence>
<accession>A0A383RPB0</accession>
<dbReference type="Pfam" id="PF04542">
    <property type="entry name" value="Sigma70_r2"/>
    <property type="match status" value="1"/>
</dbReference>
<dbReference type="SUPFAM" id="SSF88946">
    <property type="entry name" value="Sigma2 domain of RNA polymerase sigma factors"/>
    <property type="match status" value="1"/>
</dbReference>
<organism evidence="7 8">
    <name type="scientific">Pseudomonas reidholzensis</name>
    <dbReference type="NCBI Taxonomy" id="1785162"/>
    <lineage>
        <taxon>Bacteria</taxon>
        <taxon>Pseudomonadati</taxon>
        <taxon>Pseudomonadota</taxon>
        <taxon>Gammaproteobacteria</taxon>
        <taxon>Pseudomonadales</taxon>
        <taxon>Pseudomonadaceae</taxon>
        <taxon>Pseudomonas</taxon>
    </lineage>
</organism>
<feature type="domain" description="RNA polymerase sigma-70 region 2" evidence="5">
    <location>
        <begin position="17"/>
        <end position="86"/>
    </location>
</feature>
<evidence type="ECO:0000259" key="6">
    <source>
        <dbReference type="Pfam" id="PF08281"/>
    </source>
</evidence>
<dbReference type="InterPro" id="IPR007627">
    <property type="entry name" value="RNA_pol_sigma70_r2"/>
</dbReference>
<dbReference type="GO" id="GO:0003677">
    <property type="term" value="F:DNA binding"/>
    <property type="evidence" value="ECO:0007669"/>
    <property type="project" value="InterPro"/>
</dbReference>
<dbReference type="Gene3D" id="1.10.10.10">
    <property type="entry name" value="Winged helix-like DNA-binding domain superfamily/Winged helix DNA-binding domain"/>
    <property type="match status" value="1"/>
</dbReference>
<dbReference type="RefSeq" id="WP_119138751.1">
    <property type="nucleotide sequence ID" value="NZ_CBCSFL010000050.1"/>
</dbReference>
<dbReference type="NCBIfam" id="NF007232">
    <property type="entry name" value="PRK09651.1"/>
    <property type="match status" value="1"/>
</dbReference>
<sequence>MTLPLASLAPAPLVGTLYGDHHRWLVGWLRARLGCSHQAADLAQDTFVRLLQAERAQRLNAPLDQPRHFLVTIARRVMVDSFRRRAVEQAYLRELAEWPEAEVPSPQERLILIETLQAIDRMLDGLGEKAKRAFLMAQLQGLGYKLIAAELGVSVSSVTKYIARATEHCLLFALEQEL</sequence>
<comment type="similarity">
    <text evidence="1">Belongs to the sigma-70 factor family. ECF subfamily.</text>
</comment>
<dbReference type="Proteomes" id="UP000263595">
    <property type="component" value="Unassembled WGS sequence"/>
</dbReference>
<dbReference type="InterPro" id="IPR013324">
    <property type="entry name" value="RNA_pol_sigma_r3/r4-like"/>
</dbReference>
<dbReference type="PANTHER" id="PTHR43133">
    <property type="entry name" value="RNA POLYMERASE ECF-TYPE SIGMA FACTO"/>
    <property type="match status" value="1"/>
</dbReference>
<keyword evidence="3" id="KW-0731">Sigma factor</keyword>